<dbReference type="CDD" id="cd19607">
    <property type="entry name" value="GTA_TIM-barrel-like"/>
    <property type="match status" value="1"/>
</dbReference>
<dbReference type="Pfam" id="PF23666">
    <property type="entry name" value="Rcc01698_C"/>
    <property type="match status" value="1"/>
</dbReference>
<protein>
    <recommendedName>
        <fullName evidence="6">Host specificity protein</fullName>
    </recommendedName>
</protein>
<dbReference type="RefSeq" id="WP_131004161.1">
    <property type="nucleotide sequence ID" value="NZ_JBHSZR010000009.1"/>
</dbReference>
<evidence type="ECO:0000313" key="5">
    <source>
        <dbReference type="Proteomes" id="UP000291613"/>
    </source>
</evidence>
<dbReference type="Pfam" id="PF13547">
    <property type="entry name" value="GTA_TIM"/>
    <property type="match status" value="1"/>
</dbReference>
<dbReference type="InterPro" id="IPR017853">
    <property type="entry name" value="GH"/>
</dbReference>
<accession>A0A4Q9GBL5</accession>
<gene>
    <name evidence="4" type="ORF">EYR15_13910</name>
</gene>
<dbReference type="InterPro" id="IPR032876">
    <property type="entry name" value="J_dom"/>
</dbReference>
<dbReference type="OrthoDB" id="8445115at2"/>
<comment type="caution">
    <text evidence="4">The sequence shown here is derived from an EMBL/GenBank/DDBJ whole genome shotgun (WGS) entry which is preliminary data.</text>
</comment>
<evidence type="ECO:0000259" key="3">
    <source>
        <dbReference type="Pfam" id="PF23666"/>
    </source>
</evidence>
<evidence type="ECO:0008006" key="6">
    <source>
        <dbReference type="Google" id="ProtNLM"/>
    </source>
</evidence>
<name>A0A4Q9GBL5_9HYPH</name>
<feature type="domain" description="Tip attachment protein J" evidence="2">
    <location>
        <begin position="801"/>
        <end position="963"/>
    </location>
</feature>
<evidence type="ECO:0000259" key="1">
    <source>
        <dbReference type="Pfam" id="PF13547"/>
    </source>
</evidence>
<dbReference type="Proteomes" id="UP000291613">
    <property type="component" value="Unassembled WGS sequence"/>
</dbReference>
<sequence length="1310" mass="140088">MAVLALTAVGAAVGGAALPGGITLFGATLSGAAIGSAVGGLAGAALDQSLLAQTTKQSGPRLSDLRITASTEGAPVMRVYGRMRIGGQVIWASRFRETSDTETSGGKGGGGGQKVKTTTYSYSASFAVGLCEGVVEEIGRIWADGEPLAKGDYEIRLHRGAEDQLPDPKIVAVEGADFAPAYRGLAYLVFEELPLEAFGNRVPQITVEVIRRPPSVEPQLEDLVTAVTMIPGSSEFAYATDVVERSVGFGAWEAENAHVAGAGADMLVALDDLEALAPNAGHVSLVVAWHGTDLRAGHCEIRPEVEIRDKNTRPYAWRVGGLTRDEADLVSRRDGAPALGGAPADRAVYDAIREMKDRGLEVMLNPFLLMDIAPGNALPDPYGGAEQAAYPWRGRIVCHPAPGQPGSPDRTAAIDAQVAAFFGTAASNHFDWSGDERRVGYDGPEEWSYRRFVLHMATIARHAGADAFLIGSEMVGLTRLRAAGGGYPAVAALKDLAADVRAIVGPNVKIGYAADWTEYANHRPDDNSNDVIFHLDPLWADANIDFVGIDNYASLADWRDGAGHLDALAGWRGVNDLSYLDANIEGGEGYDWFYASPAARDAQIRTPIVDTAHGEHWLFRAKDFVGWWANAHHDRPGGARAETPTQWVPQSKPIWFCELGCPAVDRGANQPNVFVDAKSSESGLPHFSSGRRDDVGQRAALTAQLTHWADPENNPVSALTSAPMIDVARIYLWTWDARPHAVFPARSDVWKDADNWRLGHWLTGRLGLASLRDLVADIAGGLSVPLDLDDLEGLVRGYAPDRVMSAREAIEPLLDAYGATALARADAIRFSNRRETPVAELVREDLADLGESKPAFRLTRAQASEVPRILKLRYLDPDADYRQSAVDARRLAGEGKAVAEVSLALALDADEAQALADGMLIEASVARERGEWALPPSRLALEPGDLVRFSAHGRTMLMRLDSVGEEFARPVKATRADPDAREVERVVAERRPPGDPARAAAPVFEVLDLPLLTGDEPAHAPRLAAYGKPWTPVAVYRSENVESFLLDQVLASPATIGRLTAPLGAHPSGRFDRTNALEVEIGPDRVLESRAEEAVLAGGNVAAVRGASGAWEVLQFLDAELVGAGRWRLTGLLRGQAGTEDAIGADEGAAFVLIDQRTPPAGLGSGALGRLVTWRAGPATKPRNDATYVETAVPIGGRGLLPYAPVRLTAQRDAGTGDVTLEWTRRTRIGGDDFDIREVRLGEETEAYEISILSDGALVRTAETPSPRYVYAHVAQQEDFGGLPASLAFTVRQLSAEAGLGLPASAEIAL</sequence>
<dbReference type="SUPFAM" id="SSF51445">
    <property type="entry name" value="(Trans)glycosidases"/>
    <property type="match status" value="1"/>
</dbReference>
<reference evidence="4 5" key="1">
    <citation type="submission" date="2019-02" db="EMBL/GenBank/DDBJ databases">
        <title>Hansschlegelia quercus sp. nov., a novel methylotrophic bacterium from buds of oak (Quercus robur L.).</title>
        <authorList>
            <person name="Agafonova N.V."/>
            <person name="Kaparullina E.N."/>
            <person name="Grouzdev D.S."/>
            <person name="Doronina N.V."/>
        </authorList>
    </citation>
    <scope>NUCLEOTIDE SEQUENCE [LARGE SCALE GENOMIC DNA]</scope>
    <source>
        <strain evidence="4 5">Dub</strain>
    </source>
</reference>
<dbReference type="Pfam" id="PF13550">
    <property type="entry name" value="Phage-tail_3"/>
    <property type="match status" value="1"/>
</dbReference>
<dbReference type="Gene3D" id="3.20.20.80">
    <property type="entry name" value="Glycosidases"/>
    <property type="match status" value="1"/>
</dbReference>
<keyword evidence="5" id="KW-1185">Reference proteome</keyword>
<evidence type="ECO:0000259" key="2">
    <source>
        <dbReference type="Pfam" id="PF13550"/>
    </source>
</evidence>
<dbReference type="InterPro" id="IPR056490">
    <property type="entry name" value="Rcc01698_C"/>
</dbReference>
<dbReference type="EMBL" id="SIUB01000007">
    <property type="protein sequence ID" value="TBN48677.1"/>
    <property type="molecule type" value="Genomic_DNA"/>
</dbReference>
<evidence type="ECO:0000313" key="4">
    <source>
        <dbReference type="EMBL" id="TBN48677.1"/>
    </source>
</evidence>
<dbReference type="InterPro" id="IPR025195">
    <property type="entry name" value="GTA_TIM_dom"/>
</dbReference>
<feature type="domain" description="Rcc01698-like C-terminal" evidence="3">
    <location>
        <begin position="1054"/>
        <end position="1152"/>
    </location>
</feature>
<organism evidence="4 5">
    <name type="scientific">Hansschlegelia quercus</name>
    <dbReference type="NCBI Taxonomy" id="2528245"/>
    <lineage>
        <taxon>Bacteria</taxon>
        <taxon>Pseudomonadati</taxon>
        <taxon>Pseudomonadota</taxon>
        <taxon>Alphaproteobacteria</taxon>
        <taxon>Hyphomicrobiales</taxon>
        <taxon>Methylopilaceae</taxon>
        <taxon>Hansschlegelia</taxon>
    </lineage>
</organism>
<proteinExistence type="predicted"/>
<feature type="domain" description="GTA TIM-barrel-like" evidence="1">
    <location>
        <begin position="447"/>
        <end position="744"/>
    </location>
</feature>